<evidence type="ECO:0000256" key="1">
    <source>
        <dbReference type="SAM" id="MobiDB-lite"/>
    </source>
</evidence>
<accession>A0AA88R5C4</accession>
<gene>
    <name evidence="2" type="ORF">RJ640_018155</name>
</gene>
<feature type="region of interest" description="Disordered" evidence="1">
    <location>
        <begin position="1"/>
        <end position="26"/>
    </location>
</feature>
<evidence type="ECO:0000313" key="2">
    <source>
        <dbReference type="EMBL" id="KAK2978414.1"/>
    </source>
</evidence>
<evidence type="ECO:0000313" key="3">
    <source>
        <dbReference type="Proteomes" id="UP001187471"/>
    </source>
</evidence>
<keyword evidence="3" id="KW-1185">Reference proteome</keyword>
<protein>
    <submittedName>
        <fullName evidence="2">Uncharacterized protein</fullName>
    </submittedName>
</protein>
<reference evidence="2" key="1">
    <citation type="submission" date="2022-12" db="EMBL/GenBank/DDBJ databases">
        <title>Draft genome assemblies for two species of Escallonia (Escalloniales).</title>
        <authorList>
            <person name="Chanderbali A."/>
            <person name="Dervinis C."/>
            <person name="Anghel I."/>
            <person name="Soltis D."/>
            <person name="Soltis P."/>
            <person name="Zapata F."/>
        </authorList>
    </citation>
    <scope>NUCLEOTIDE SEQUENCE</scope>
    <source>
        <strain evidence="2">UCBG92.1500</strain>
        <tissue evidence="2">Leaf</tissue>
    </source>
</reference>
<dbReference type="Proteomes" id="UP001187471">
    <property type="component" value="Unassembled WGS sequence"/>
</dbReference>
<sequence length="145" mass="16719">MQRQSPPKHRHDGTSPLPLGMDWSPPPRKWVRRHSGNLSSFDEVDSDLEVYGVDFRVMKEEREQWWRLERAECPAVGNTGVVLKLLLNGRDTVWPHDPRTGWSYCITIPSWAVLPKSRESDPVVRIPAKSIILRFKTLAQAPNRV</sequence>
<comment type="caution">
    <text evidence="2">The sequence shown here is derived from an EMBL/GenBank/DDBJ whole genome shotgun (WGS) entry which is preliminary data.</text>
</comment>
<organism evidence="2 3">
    <name type="scientific">Escallonia rubra</name>
    <dbReference type="NCBI Taxonomy" id="112253"/>
    <lineage>
        <taxon>Eukaryota</taxon>
        <taxon>Viridiplantae</taxon>
        <taxon>Streptophyta</taxon>
        <taxon>Embryophyta</taxon>
        <taxon>Tracheophyta</taxon>
        <taxon>Spermatophyta</taxon>
        <taxon>Magnoliopsida</taxon>
        <taxon>eudicotyledons</taxon>
        <taxon>Gunneridae</taxon>
        <taxon>Pentapetalae</taxon>
        <taxon>asterids</taxon>
        <taxon>campanulids</taxon>
        <taxon>Escalloniales</taxon>
        <taxon>Escalloniaceae</taxon>
        <taxon>Escallonia</taxon>
    </lineage>
</organism>
<dbReference type="PANTHER" id="PTHR46856:SF1">
    <property type="entry name" value="PX DOMAIN-CONTAINING PROTEIN EREL1-RELATED"/>
    <property type="match status" value="1"/>
</dbReference>
<dbReference type="AlphaFoldDB" id="A0AA88R5C4"/>
<feature type="compositionally biased region" description="Basic residues" evidence="1">
    <location>
        <begin position="1"/>
        <end position="11"/>
    </location>
</feature>
<dbReference type="InterPro" id="IPR044588">
    <property type="entry name" value="EREX-like"/>
</dbReference>
<dbReference type="PANTHER" id="PTHR46856">
    <property type="entry name" value="PX DOMAIN-CONTAINING PROTEIN EREL1-RELATED"/>
    <property type="match status" value="1"/>
</dbReference>
<name>A0AA88R5C4_9ASTE</name>
<dbReference type="GO" id="GO:0015031">
    <property type="term" value="P:protein transport"/>
    <property type="evidence" value="ECO:0007669"/>
    <property type="project" value="InterPro"/>
</dbReference>
<proteinExistence type="predicted"/>
<dbReference type="EMBL" id="JAVXUO010001879">
    <property type="protein sequence ID" value="KAK2978414.1"/>
    <property type="molecule type" value="Genomic_DNA"/>
</dbReference>